<accession>A0A3S3R1D0</accession>
<gene>
    <name evidence="1" type="ORF">EPI11_03085</name>
</gene>
<protein>
    <submittedName>
        <fullName evidence="1">Uncharacterized protein</fullName>
    </submittedName>
</protein>
<keyword evidence="2" id="KW-1185">Reference proteome</keyword>
<proteinExistence type="predicted"/>
<name>A0A3S3R1D0_9FLAO</name>
<dbReference type="Proteomes" id="UP000287527">
    <property type="component" value="Unassembled WGS sequence"/>
</dbReference>
<reference evidence="1 2" key="1">
    <citation type="submission" date="2019-01" db="EMBL/GenBank/DDBJ databases">
        <title>Flavobacterium sp. nov.,isolated from freshwater.</title>
        <authorList>
            <person name="Zhang R."/>
            <person name="Du Z.-J."/>
        </authorList>
    </citation>
    <scope>NUCLEOTIDE SEQUENCE [LARGE SCALE GENOMIC DNA]</scope>
    <source>
        <strain evidence="1 2">1E403</strain>
    </source>
</reference>
<organism evidence="1 2">
    <name type="scientific">Flavobacterium cerinum</name>
    <dbReference type="NCBI Taxonomy" id="2502784"/>
    <lineage>
        <taxon>Bacteria</taxon>
        <taxon>Pseudomonadati</taxon>
        <taxon>Bacteroidota</taxon>
        <taxon>Flavobacteriia</taxon>
        <taxon>Flavobacteriales</taxon>
        <taxon>Flavobacteriaceae</taxon>
        <taxon>Flavobacterium</taxon>
    </lineage>
</organism>
<comment type="caution">
    <text evidence="1">The sequence shown here is derived from an EMBL/GenBank/DDBJ whole genome shotgun (WGS) entry which is preliminary data.</text>
</comment>
<dbReference type="OrthoDB" id="9777694at2"/>
<evidence type="ECO:0000313" key="2">
    <source>
        <dbReference type="Proteomes" id="UP000287527"/>
    </source>
</evidence>
<evidence type="ECO:0000313" key="1">
    <source>
        <dbReference type="EMBL" id="RWX02215.1"/>
    </source>
</evidence>
<dbReference type="EMBL" id="SBII01000002">
    <property type="protein sequence ID" value="RWX02215.1"/>
    <property type="molecule type" value="Genomic_DNA"/>
</dbReference>
<dbReference type="RefSeq" id="WP_128388493.1">
    <property type="nucleotide sequence ID" value="NZ_SBII01000002.1"/>
</dbReference>
<sequence>METKEFTRKELYDLVWSTSLSKLTLQYAFSNEGLKKLCKQFEIPMPDNGYWMKLKFNKEIEKPKFNPIFDGEDKIILTIREDGNLVNIDQSPLTIKTKEILSDSKSPLIVPERLSNPDILIQNTITFHDKRKNDHYYRDEKIDTVSIYVVPDNYSRALRIMDTFIKLLRYRGHSFRRDINKRTMYCSKRC</sequence>
<dbReference type="AlphaFoldDB" id="A0A3S3R1D0"/>